<keyword evidence="1" id="KW-0472">Membrane</keyword>
<evidence type="ECO:0000256" key="1">
    <source>
        <dbReference type="SAM" id="Phobius"/>
    </source>
</evidence>
<comment type="caution">
    <text evidence="2">The sequence shown here is derived from an EMBL/GenBank/DDBJ whole genome shotgun (WGS) entry which is preliminary data.</text>
</comment>
<dbReference type="Proteomes" id="UP000078090">
    <property type="component" value="Unassembled WGS sequence"/>
</dbReference>
<sequence>MKYLDDLIVAIATYILRGVLAVGAGAVYVQFLALLFLASMFGTVSFSVLLVAAFNALSGA</sequence>
<dbReference type="EMBL" id="LUUG01000048">
    <property type="protein sequence ID" value="OAI08053.1"/>
    <property type="molecule type" value="Genomic_DNA"/>
</dbReference>
<name>A0A177MRZ7_METMH</name>
<feature type="transmembrane region" description="Helical" evidence="1">
    <location>
        <begin position="34"/>
        <end position="57"/>
    </location>
</feature>
<dbReference type="RefSeq" id="WP_064007246.1">
    <property type="nucleotide sequence ID" value="NZ_LUUG01000048.1"/>
</dbReference>
<keyword evidence="1" id="KW-0812">Transmembrane</keyword>
<organism evidence="2 3">
    <name type="scientific">Methylomonas methanica</name>
    <dbReference type="NCBI Taxonomy" id="421"/>
    <lineage>
        <taxon>Bacteria</taxon>
        <taxon>Pseudomonadati</taxon>
        <taxon>Pseudomonadota</taxon>
        <taxon>Gammaproteobacteria</taxon>
        <taxon>Methylococcales</taxon>
        <taxon>Methylococcaceae</taxon>
        <taxon>Methylomonas</taxon>
    </lineage>
</organism>
<dbReference type="AlphaFoldDB" id="A0A177MRZ7"/>
<reference evidence="2 3" key="1">
    <citation type="submission" date="2016-03" db="EMBL/GenBank/DDBJ databases">
        <authorList>
            <person name="Ploux O."/>
        </authorList>
    </citation>
    <scope>NUCLEOTIDE SEQUENCE [LARGE SCALE GENOMIC DNA]</scope>
    <source>
        <strain evidence="2 3">R-45363</strain>
    </source>
</reference>
<evidence type="ECO:0000313" key="3">
    <source>
        <dbReference type="Proteomes" id="UP000078090"/>
    </source>
</evidence>
<feature type="transmembrane region" description="Helical" evidence="1">
    <location>
        <begin position="7"/>
        <end position="28"/>
    </location>
</feature>
<keyword evidence="1" id="KW-1133">Transmembrane helix</keyword>
<protein>
    <submittedName>
        <fullName evidence="2">Uncharacterized protein</fullName>
    </submittedName>
</protein>
<evidence type="ECO:0000313" key="2">
    <source>
        <dbReference type="EMBL" id="OAI08053.1"/>
    </source>
</evidence>
<proteinExistence type="predicted"/>
<gene>
    <name evidence="2" type="ORF">A1332_08270</name>
</gene>
<dbReference type="OrthoDB" id="9924476at2"/>
<accession>A0A177MRZ7</accession>